<feature type="domain" description="PD-(D/E)XK endonuclease-like" evidence="1">
    <location>
        <begin position="63"/>
        <end position="218"/>
    </location>
</feature>
<dbReference type="Gene3D" id="3.90.320.10">
    <property type="match status" value="1"/>
</dbReference>
<accession>A0A0F9T4J1</accession>
<name>A0A0F9T4J1_9ZZZZ</name>
<organism evidence="2">
    <name type="scientific">marine sediment metagenome</name>
    <dbReference type="NCBI Taxonomy" id="412755"/>
    <lineage>
        <taxon>unclassified sequences</taxon>
        <taxon>metagenomes</taxon>
        <taxon>ecological metagenomes</taxon>
    </lineage>
</organism>
<dbReference type="AlphaFoldDB" id="A0A0F9T4J1"/>
<sequence>MSLGSAVDTGITHNYEQKIESAADLPTDDVLDAFSTDFEARKGETQWGKDEKVGDVKDDGVRVIKVYQDEIAPTVQPVATQQKVRLEIPNFDYDLLIVPDVEQTGNIIRDTKVVGKSPPGVKSGNPQPQPHHFVQMTAYAMATAARTGEPTKGGVVDYCVKTKTAKVVPVPVSFTESDYTYFKNMIALTARQIELEHFVPNRQSTLCSRKYCGYFAECEKDFGGRVKE</sequence>
<evidence type="ECO:0000259" key="1">
    <source>
        <dbReference type="Pfam" id="PF12705"/>
    </source>
</evidence>
<comment type="caution">
    <text evidence="2">The sequence shown here is derived from an EMBL/GenBank/DDBJ whole genome shotgun (WGS) entry which is preliminary data.</text>
</comment>
<evidence type="ECO:0000313" key="2">
    <source>
        <dbReference type="EMBL" id="KKN74089.1"/>
    </source>
</evidence>
<gene>
    <name evidence="2" type="ORF">LCGC14_0394290</name>
</gene>
<proteinExistence type="predicted"/>
<dbReference type="InterPro" id="IPR011604">
    <property type="entry name" value="PDDEXK-like_dom_sf"/>
</dbReference>
<dbReference type="InterPro" id="IPR038726">
    <property type="entry name" value="PDDEXK_AddAB-type"/>
</dbReference>
<protein>
    <recommendedName>
        <fullName evidence="1">PD-(D/E)XK endonuclease-like domain-containing protein</fullName>
    </recommendedName>
</protein>
<dbReference type="Pfam" id="PF12705">
    <property type="entry name" value="PDDEXK_1"/>
    <property type="match status" value="1"/>
</dbReference>
<dbReference type="EMBL" id="LAZR01000332">
    <property type="protein sequence ID" value="KKN74089.1"/>
    <property type="molecule type" value="Genomic_DNA"/>
</dbReference>
<reference evidence="2" key="1">
    <citation type="journal article" date="2015" name="Nature">
        <title>Complex archaea that bridge the gap between prokaryotes and eukaryotes.</title>
        <authorList>
            <person name="Spang A."/>
            <person name="Saw J.H."/>
            <person name="Jorgensen S.L."/>
            <person name="Zaremba-Niedzwiedzka K."/>
            <person name="Martijn J."/>
            <person name="Lind A.E."/>
            <person name="van Eijk R."/>
            <person name="Schleper C."/>
            <person name="Guy L."/>
            <person name="Ettema T.J."/>
        </authorList>
    </citation>
    <scope>NUCLEOTIDE SEQUENCE</scope>
</reference>